<reference evidence="3 4" key="1">
    <citation type="submission" date="2023-03" db="EMBL/GenBank/DDBJ databases">
        <title>Thalassotalea loyana LMG 22536T draft genome sequence.</title>
        <authorList>
            <person name="Sawabe T."/>
        </authorList>
    </citation>
    <scope>NUCLEOTIDE SEQUENCE [LARGE SCALE GENOMIC DNA]</scope>
    <source>
        <strain evidence="3 4">LMG 22536</strain>
    </source>
</reference>
<comment type="caution">
    <text evidence="3">The sequence shown here is derived from an EMBL/GenBank/DDBJ whole genome shotgun (WGS) entry which is preliminary data.</text>
</comment>
<organism evidence="3 4">
    <name type="scientific">Thalassotalea loyana</name>
    <dbReference type="NCBI Taxonomy" id="280483"/>
    <lineage>
        <taxon>Bacteria</taxon>
        <taxon>Pseudomonadati</taxon>
        <taxon>Pseudomonadota</taxon>
        <taxon>Gammaproteobacteria</taxon>
        <taxon>Alteromonadales</taxon>
        <taxon>Colwelliaceae</taxon>
        <taxon>Thalassotalea</taxon>
    </lineage>
</organism>
<dbReference type="InterPro" id="IPR036390">
    <property type="entry name" value="WH_DNA-bd_sf"/>
</dbReference>
<evidence type="ECO:0000259" key="1">
    <source>
        <dbReference type="Pfam" id="PF08721"/>
    </source>
</evidence>
<dbReference type="InterPro" id="IPR036388">
    <property type="entry name" value="WH-like_DNA-bd_sf"/>
</dbReference>
<dbReference type="Proteomes" id="UP001157134">
    <property type="component" value="Unassembled WGS sequence"/>
</dbReference>
<dbReference type="RefSeq" id="WP_284298762.1">
    <property type="nucleotide sequence ID" value="NZ_BSSV01000005.1"/>
</dbReference>
<dbReference type="Pfam" id="PF08722">
    <property type="entry name" value="Tn7_TnsA-like_N"/>
    <property type="match status" value="1"/>
</dbReference>
<dbReference type="EMBL" id="BSSV01000005">
    <property type="protein sequence ID" value="GLX86074.1"/>
    <property type="molecule type" value="Genomic_DNA"/>
</dbReference>
<dbReference type="Gene3D" id="1.10.10.10">
    <property type="entry name" value="Winged helix-like DNA-binding domain superfamily/Winged helix DNA-binding domain"/>
    <property type="match status" value="1"/>
</dbReference>
<dbReference type="InterPro" id="IPR011335">
    <property type="entry name" value="Restrct_endonuc-II-like"/>
</dbReference>
<dbReference type="Gene3D" id="3.40.1350.10">
    <property type="match status" value="1"/>
</dbReference>
<gene>
    <name evidence="3" type="ORF">tloyanaT_23270</name>
</gene>
<keyword evidence="4" id="KW-1185">Reference proteome</keyword>
<feature type="domain" description="TnsA endonuclease C-terminal" evidence="1">
    <location>
        <begin position="167"/>
        <end position="246"/>
    </location>
</feature>
<sequence>MGKKQYWNSEAKNARWIKEGRGQGSGKNYKPWLTVRDVASEGRSHRIFGHLTKRTHHLLSDLELATFLLLQWRQSTEDIREQFPLDPEVTKQICRSSGISHPSHSGAVQYLSSDFVVSAKEKENPVFAIQVKPVSKLASKRVIEKLEVERRYWLEKDIPWFLVTEKQIPRVVFNNIDWLYTLQQDVTYIEDECRNFEQHSKWLQEHGNLKIIDLCKQLDTAYSLPLGESLYQLRRMLAKRYFHFDITIPYTDLRCCDLYSESVDSVVEVLNVSG</sequence>
<dbReference type="InterPro" id="IPR014833">
    <property type="entry name" value="TnsA_N"/>
</dbReference>
<evidence type="ECO:0000313" key="3">
    <source>
        <dbReference type="EMBL" id="GLX86074.1"/>
    </source>
</evidence>
<dbReference type="CDD" id="cd22362">
    <property type="entry name" value="TnsA_endonuclease-like"/>
    <property type="match status" value="1"/>
</dbReference>
<dbReference type="InterPro" id="IPR014832">
    <property type="entry name" value="TnsA_C"/>
</dbReference>
<dbReference type="Pfam" id="PF08721">
    <property type="entry name" value="Tn7_Tnp_TnsA_C"/>
    <property type="match status" value="1"/>
</dbReference>
<dbReference type="SUPFAM" id="SSF52980">
    <property type="entry name" value="Restriction endonuclease-like"/>
    <property type="match status" value="1"/>
</dbReference>
<proteinExistence type="predicted"/>
<accession>A0ABQ6HF84</accession>
<evidence type="ECO:0000313" key="4">
    <source>
        <dbReference type="Proteomes" id="UP001157134"/>
    </source>
</evidence>
<feature type="domain" description="TnsA endonuclease N-terminal" evidence="2">
    <location>
        <begin position="75"/>
        <end position="165"/>
    </location>
</feature>
<protein>
    <submittedName>
        <fullName evidence="3">Transposase</fullName>
    </submittedName>
</protein>
<dbReference type="InterPro" id="IPR011856">
    <property type="entry name" value="tRNA_endonuc-like_dom_sf"/>
</dbReference>
<dbReference type="SUPFAM" id="SSF46785">
    <property type="entry name" value="Winged helix' DNA-binding domain"/>
    <property type="match status" value="1"/>
</dbReference>
<evidence type="ECO:0000259" key="2">
    <source>
        <dbReference type="Pfam" id="PF08722"/>
    </source>
</evidence>
<name>A0ABQ6HF84_9GAMM</name>